<dbReference type="Gene3D" id="3.40.50.150">
    <property type="entry name" value="Vaccinia Virus protein VP39"/>
    <property type="match status" value="1"/>
</dbReference>
<dbReference type="NCBIfam" id="TIGR01444">
    <property type="entry name" value="fkbM_fam"/>
    <property type="match status" value="1"/>
</dbReference>
<dbReference type="InterPro" id="IPR029063">
    <property type="entry name" value="SAM-dependent_MTases_sf"/>
</dbReference>
<sequence>MVDAPLIQTKSDGPHPKVVATIKGVEVLEAPHLKPAILRRIRNGDYERPEVEFGLANLRPGDRILEMGAGAGIVGSVFAKNIRDIELRSFEANPDLIEHIRMIYAHNQLDAVALVTNRIVVTGQDQPDHMDFHVRTNFLGSRLSGENNEPEARRIRVATSHYDDITQDFPHNVLIMDIEGGELDFLTGADLSDVELVMLELHPNVYGAEGREQIFTLMQAKGFELDRTTSKGQVASFKRPERLKLKPDYSQISSGPTQQQSYDLDPQKALADGIITKKNAVLAKTPRSQGHQIAASVFDQHRNQVPEAICWLTHQKPATTLRSHPRRNRIRTLEGTWLFGGCFNPAFGHFLTETIARLWALDHISQPLDGVLFLPNYNDHENNAAEMFSNLSKVLDVDIKFKICDAFYRVDKLVIPPQGNGLGRLMLSCPEMRAFMKKHIRRDFEPTPHKKLYISRSGQFNKVGRIFLGEHTLETHLRDEGYTIFHPQDHSWEDQLRHYLSATHILGPDGSPFHLVNYTGRSDLSVGIIQRRPAHEANQMAQQGRLYGVSNAVVVSHLGRLWARSGDRRAAQAMVSEVQLAPLCEDLKSRGFISRKADWLNLSDAELKASLQSIADASNADYRRVSHINESLTDFPMLANPDRPTVFM</sequence>
<dbReference type="Pfam" id="PF04577">
    <property type="entry name" value="Glyco_transf_61"/>
    <property type="match status" value="1"/>
</dbReference>
<evidence type="ECO:0000259" key="2">
    <source>
        <dbReference type="Pfam" id="PF05050"/>
    </source>
</evidence>
<evidence type="ECO:0008006" key="5">
    <source>
        <dbReference type="Google" id="ProtNLM"/>
    </source>
</evidence>
<name>A0ABQ3IZ61_9RHOB</name>
<dbReference type="InterPro" id="IPR006342">
    <property type="entry name" value="FkbM_mtfrase"/>
</dbReference>
<accession>A0ABQ3IZ61</accession>
<reference evidence="4" key="1">
    <citation type="journal article" date="2019" name="Int. J. Syst. Evol. Microbiol.">
        <title>The Global Catalogue of Microorganisms (GCM) 10K type strain sequencing project: providing services to taxonomists for standard genome sequencing and annotation.</title>
        <authorList>
            <consortium name="The Broad Institute Genomics Platform"/>
            <consortium name="The Broad Institute Genome Sequencing Center for Infectious Disease"/>
            <person name="Wu L."/>
            <person name="Ma J."/>
        </authorList>
    </citation>
    <scope>NUCLEOTIDE SEQUENCE [LARGE SCALE GENOMIC DNA]</scope>
    <source>
        <strain evidence="4">KCTC 42443</strain>
    </source>
</reference>
<dbReference type="RefSeq" id="WP_191286316.1">
    <property type="nucleotide sequence ID" value="NZ_BNCH01000003.1"/>
</dbReference>
<keyword evidence="4" id="KW-1185">Reference proteome</keyword>
<dbReference type="InterPro" id="IPR049625">
    <property type="entry name" value="Glyco_transf_61_cat"/>
</dbReference>
<dbReference type="SUPFAM" id="SSF53335">
    <property type="entry name" value="S-adenosyl-L-methionine-dependent methyltransferases"/>
    <property type="match status" value="1"/>
</dbReference>
<protein>
    <recommendedName>
        <fullName evidence="5">FkbM family methyltransferase</fullName>
    </recommendedName>
</protein>
<dbReference type="Proteomes" id="UP000609802">
    <property type="component" value="Unassembled WGS sequence"/>
</dbReference>
<feature type="domain" description="Glycosyltransferase 61 catalytic" evidence="1">
    <location>
        <begin position="347"/>
        <end position="514"/>
    </location>
</feature>
<dbReference type="Pfam" id="PF05050">
    <property type="entry name" value="Methyltransf_21"/>
    <property type="match status" value="1"/>
</dbReference>
<gene>
    <name evidence="3" type="ORF">GCM10016455_19540</name>
</gene>
<evidence type="ECO:0000259" key="1">
    <source>
        <dbReference type="Pfam" id="PF04577"/>
    </source>
</evidence>
<evidence type="ECO:0000313" key="4">
    <source>
        <dbReference type="Proteomes" id="UP000609802"/>
    </source>
</evidence>
<organism evidence="3 4">
    <name type="scientific">Aliiroseovarius zhejiangensis</name>
    <dbReference type="NCBI Taxonomy" id="1632025"/>
    <lineage>
        <taxon>Bacteria</taxon>
        <taxon>Pseudomonadati</taxon>
        <taxon>Pseudomonadota</taxon>
        <taxon>Alphaproteobacteria</taxon>
        <taxon>Rhodobacterales</taxon>
        <taxon>Paracoccaceae</taxon>
        <taxon>Aliiroseovarius</taxon>
    </lineage>
</organism>
<dbReference type="EMBL" id="BNCH01000003">
    <property type="protein sequence ID" value="GHE98855.1"/>
    <property type="molecule type" value="Genomic_DNA"/>
</dbReference>
<comment type="caution">
    <text evidence="3">The sequence shown here is derived from an EMBL/GenBank/DDBJ whole genome shotgun (WGS) entry which is preliminary data.</text>
</comment>
<feature type="domain" description="Methyltransferase FkbM" evidence="2">
    <location>
        <begin position="89"/>
        <end position="224"/>
    </location>
</feature>
<proteinExistence type="predicted"/>
<evidence type="ECO:0000313" key="3">
    <source>
        <dbReference type="EMBL" id="GHE98855.1"/>
    </source>
</evidence>